<dbReference type="Proteomes" id="UP000244893">
    <property type="component" value="Unassembled WGS sequence"/>
</dbReference>
<dbReference type="PANTHER" id="PTHR42988:SF2">
    <property type="entry name" value="CYCLIC NUCLEOTIDE PHOSPHODIESTERASE CBUA0032-RELATED"/>
    <property type="match status" value="1"/>
</dbReference>
<keyword evidence="1" id="KW-0479">Metal-binding</keyword>
<accession>A0A2V1HME0</accession>
<evidence type="ECO:0000313" key="8">
    <source>
        <dbReference type="Proteomes" id="UP000244893"/>
    </source>
</evidence>
<evidence type="ECO:0000256" key="4">
    <source>
        <dbReference type="ARBA" id="ARBA00025742"/>
    </source>
</evidence>
<dbReference type="InterPro" id="IPR026575">
    <property type="entry name" value="GpdQ/CpdA-like"/>
</dbReference>
<name>A0A2V1HME0_9MICO</name>
<dbReference type="InterPro" id="IPR004843">
    <property type="entry name" value="Calcineurin-like_PHP"/>
</dbReference>
<dbReference type="AlphaFoldDB" id="A0A2V1HME0"/>
<keyword evidence="8" id="KW-1185">Reference proteome</keyword>
<dbReference type="OrthoDB" id="5241795at2"/>
<evidence type="ECO:0000259" key="6">
    <source>
        <dbReference type="Pfam" id="PF00149"/>
    </source>
</evidence>
<dbReference type="Pfam" id="PF00149">
    <property type="entry name" value="Metallophos"/>
    <property type="match status" value="1"/>
</dbReference>
<feature type="domain" description="Calcineurin-like phosphoesterase" evidence="6">
    <location>
        <begin position="45"/>
        <end position="238"/>
    </location>
</feature>
<evidence type="ECO:0000313" key="7">
    <source>
        <dbReference type="EMBL" id="PVZ93625.1"/>
    </source>
</evidence>
<protein>
    <submittedName>
        <fullName evidence="7">Phosphodiesterase</fullName>
    </submittedName>
</protein>
<dbReference type="Gene3D" id="3.60.21.10">
    <property type="match status" value="1"/>
</dbReference>
<dbReference type="EMBL" id="QEOP01000003">
    <property type="protein sequence ID" value="PVZ93625.1"/>
    <property type="molecule type" value="Genomic_DNA"/>
</dbReference>
<evidence type="ECO:0000256" key="5">
    <source>
        <dbReference type="SAM" id="MobiDB-lite"/>
    </source>
</evidence>
<dbReference type="RefSeq" id="WP_116757609.1">
    <property type="nucleotide sequence ID" value="NZ_JBHUEX010000001.1"/>
</dbReference>
<proteinExistence type="inferred from homology"/>
<comment type="caution">
    <text evidence="7">The sequence shown here is derived from an EMBL/GenBank/DDBJ whole genome shotgun (WGS) entry which is preliminary data.</text>
</comment>
<gene>
    <name evidence="7" type="ORF">DDQ50_15075</name>
</gene>
<feature type="region of interest" description="Disordered" evidence="5">
    <location>
        <begin position="1"/>
        <end position="23"/>
    </location>
</feature>
<dbReference type="CDD" id="cd07402">
    <property type="entry name" value="MPP_GpdQ"/>
    <property type="match status" value="1"/>
</dbReference>
<dbReference type="PANTHER" id="PTHR42988">
    <property type="entry name" value="PHOSPHOHYDROLASE"/>
    <property type="match status" value="1"/>
</dbReference>
<sequence length="346" mass="37202">MSTATPEGDSTNTAGLTARQRQLQNRETVTDLRIAEHARPDHFLLHLSDTHLLPGDDALYGTVDAEGNLRRLAAEFEKSGSRPEAIVFTGDLADRGELGAYEKLRSIVEPFAASIGAEIIWCMGNHDDRDAFRRGLLDEDGGYAPIDRVYDINGLRVIVLDSSVPGYHHGEVSREQIEWLRDVLATAAPHGSILAMHHPPIPAVLDLAITVELRNQQRLAEVLRGSDVRSILAGHLHYSTAATFAGIPVSVASATCYTQDLSVEFGGTRAQNGATSFNLVHVYDDTVVHSVTPIGAYDAVSFVSAEKSAERLADAGILVPPARNPHVQGAIAGAVNSPTSRLAPVR</sequence>
<keyword evidence="2" id="KW-0378">Hydrolase</keyword>
<evidence type="ECO:0000256" key="2">
    <source>
        <dbReference type="ARBA" id="ARBA00022801"/>
    </source>
</evidence>
<evidence type="ECO:0000256" key="3">
    <source>
        <dbReference type="ARBA" id="ARBA00023004"/>
    </source>
</evidence>
<organism evidence="7 8">
    <name type="scientific">Amnibacterium flavum</name>
    <dbReference type="NCBI Taxonomy" id="2173173"/>
    <lineage>
        <taxon>Bacteria</taxon>
        <taxon>Bacillati</taxon>
        <taxon>Actinomycetota</taxon>
        <taxon>Actinomycetes</taxon>
        <taxon>Micrococcales</taxon>
        <taxon>Microbacteriaceae</taxon>
        <taxon>Amnibacterium</taxon>
    </lineage>
</organism>
<dbReference type="GO" id="GO:0004112">
    <property type="term" value="F:cyclic-nucleotide phosphodiesterase activity"/>
    <property type="evidence" value="ECO:0007669"/>
    <property type="project" value="InterPro"/>
</dbReference>
<dbReference type="GO" id="GO:0046872">
    <property type="term" value="F:metal ion binding"/>
    <property type="evidence" value="ECO:0007669"/>
    <property type="project" value="UniProtKB-KW"/>
</dbReference>
<dbReference type="InterPro" id="IPR029052">
    <property type="entry name" value="Metallo-depent_PP-like"/>
</dbReference>
<dbReference type="SUPFAM" id="SSF56300">
    <property type="entry name" value="Metallo-dependent phosphatases"/>
    <property type="match status" value="1"/>
</dbReference>
<comment type="similarity">
    <text evidence="4">Belongs to the cyclic nucleotide phosphodiesterase class-III family.</text>
</comment>
<evidence type="ECO:0000256" key="1">
    <source>
        <dbReference type="ARBA" id="ARBA00022723"/>
    </source>
</evidence>
<keyword evidence="3" id="KW-0408">Iron</keyword>
<dbReference type="InterPro" id="IPR050884">
    <property type="entry name" value="CNP_phosphodiesterase-III"/>
</dbReference>
<reference evidence="7 8" key="1">
    <citation type="submission" date="2018-05" db="EMBL/GenBank/DDBJ databases">
        <title>Amnibacterium sp. M8JJ-5, whole genome shotgun sequence.</title>
        <authorList>
            <person name="Tuo L."/>
        </authorList>
    </citation>
    <scope>NUCLEOTIDE SEQUENCE [LARGE SCALE GENOMIC DNA]</scope>
    <source>
        <strain evidence="7 8">M8JJ-5</strain>
    </source>
</reference>